<organism evidence="5 6">
    <name type="scientific">Geotrichum candidum</name>
    <name type="common">Oospora lactis</name>
    <name type="synonym">Dipodascus geotrichum</name>
    <dbReference type="NCBI Taxonomy" id="1173061"/>
    <lineage>
        <taxon>Eukaryota</taxon>
        <taxon>Fungi</taxon>
        <taxon>Dikarya</taxon>
        <taxon>Ascomycota</taxon>
        <taxon>Saccharomycotina</taxon>
        <taxon>Dipodascomycetes</taxon>
        <taxon>Dipodascales</taxon>
        <taxon>Dipodascaceae</taxon>
        <taxon>Geotrichum</taxon>
    </lineage>
</organism>
<dbReference type="PANTHER" id="PTHR12215:SF10">
    <property type="entry name" value="L-AMINOADIPATE-SEMIALDEHYDE DEHYDROGENASE-PHOSPHOPANTETHEINYL TRANSFERASE"/>
    <property type="match status" value="1"/>
</dbReference>
<protein>
    <recommendedName>
        <fullName evidence="1">holo-[acyl-carrier-protein] synthase</fullName>
        <ecNumber evidence="1">2.7.8.7</ecNumber>
    </recommendedName>
</protein>
<feature type="domain" description="4'-phosphopantetheinyl transferase" evidence="3">
    <location>
        <begin position="106"/>
        <end position="177"/>
    </location>
</feature>
<proteinExistence type="predicted"/>
<dbReference type="InterPro" id="IPR037143">
    <property type="entry name" value="4-PPantetheinyl_Trfase_dom_sf"/>
</dbReference>
<keyword evidence="2 5" id="KW-0808">Transferase</keyword>
<evidence type="ECO:0000313" key="5">
    <source>
        <dbReference type="EMBL" id="CDO56676.1"/>
    </source>
</evidence>
<evidence type="ECO:0000259" key="4">
    <source>
        <dbReference type="Pfam" id="PF22624"/>
    </source>
</evidence>
<dbReference type="GO" id="GO:0019878">
    <property type="term" value="P:lysine biosynthetic process via aminoadipic acid"/>
    <property type="evidence" value="ECO:0007669"/>
    <property type="project" value="TreeGrafter"/>
</dbReference>
<dbReference type="AlphaFoldDB" id="A0A0J9XI91"/>
<dbReference type="OrthoDB" id="26719at2759"/>
<dbReference type="PANTHER" id="PTHR12215">
    <property type="entry name" value="PHOSPHOPANTETHEINE TRANSFERASE"/>
    <property type="match status" value="1"/>
</dbReference>
<dbReference type="SUPFAM" id="SSF56214">
    <property type="entry name" value="4'-phosphopantetheinyl transferase"/>
    <property type="match status" value="2"/>
</dbReference>
<dbReference type="Gene3D" id="3.90.470.20">
    <property type="entry name" value="4'-phosphopantetheinyl transferase domain"/>
    <property type="match status" value="1"/>
</dbReference>
<dbReference type="GO" id="GO:0005829">
    <property type="term" value="C:cytosol"/>
    <property type="evidence" value="ECO:0007669"/>
    <property type="project" value="TreeGrafter"/>
</dbReference>
<evidence type="ECO:0000256" key="1">
    <source>
        <dbReference type="ARBA" id="ARBA00013172"/>
    </source>
</evidence>
<name>A0A0J9XI91_GEOCN</name>
<gene>
    <name evidence="5" type="ORF">BN980_GECA16s01242g</name>
</gene>
<comment type="caution">
    <text evidence="5">The sequence shown here is derived from an EMBL/GenBank/DDBJ whole genome shotgun (WGS) entry which is preliminary data.</text>
</comment>
<evidence type="ECO:0000313" key="6">
    <source>
        <dbReference type="Proteomes" id="UP000242525"/>
    </source>
</evidence>
<feature type="domain" description="4'-phosphopantetheinyl transferase N-terminal" evidence="4">
    <location>
        <begin position="15"/>
        <end position="97"/>
    </location>
</feature>
<reference evidence="5" key="1">
    <citation type="submission" date="2014-03" db="EMBL/GenBank/DDBJ databases">
        <authorList>
            <person name="Casaregola S."/>
        </authorList>
    </citation>
    <scope>NUCLEOTIDE SEQUENCE [LARGE SCALE GENOMIC DNA]</scope>
    <source>
        <strain evidence="5">CLIB 918</strain>
    </source>
</reference>
<dbReference type="EC" id="2.7.8.7" evidence="1"/>
<dbReference type="EMBL" id="CCBN010000016">
    <property type="protein sequence ID" value="CDO56676.1"/>
    <property type="molecule type" value="Genomic_DNA"/>
</dbReference>
<dbReference type="Proteomes" id="UP000242525">
    <property type="component" value="Unassembled WGS sequence"/>
</dbReference>
<evidence type="ECO:0000256" key="2">
    <source>
        <dbReference type="ARBA" id="ARBA00022679"/>
    </source>
</evidence>
<dbReference type="InterPro" id="IPR008278">
    <property type="entry name" value="4-PPantetheinyl_Trfase_dom"/>
</dbReference>
<dbReference type="Pfam" id="PF22624">
    <property type="entry name" value="AASDHPPT_N"/>
    <property type="match status" value="1"/>
</dbReference>
<dbReference type="Pfam" id="PF01648">
    <property type="entry name" value="ACPS"/>
    <property type="match status" value="1"/>
</dbReference>
<sequence length="266" mass="29446">MHKDLYLLNISNVLPFTQHYNELLELLTPSEAGQIIAKRNTQQALHALASKLFQKYVLAETVKGSLREIVIEHNQYNKPTSRLVEFNTTHDGDWIVVGVGEKSDGPLGVDVTRRDKNSEFDGDLEFMEMCLTNSEAVRMRSCQALAAVYWCVKEAFLKYVGTGLMNTDLHEVDIVLPDGFEERYAQSLVDHDAALGGEHQFSWLECGPVELRLSRISQGALEIRLFALGPELIGSICYGKGPNGPKPGRSVGVHHVPVSAILAEAA</sequence>
<dbReference type="InterPro" id="IPR055066">
    <property type="entry name" value="AASDHPPT_N"/>
</dbReference>
<dbReference type="STRING" id="1173061.A0A0J9XI91"/>
<dbReference type="InterPro" id="IPR050559">
    <property type="entry name" value="P-Pant_transferase_sf"/>
</dbReference>
<dbReference type="GO" id="GO:0008897">
    <property type="term" value="F:holo-[acyl-carrier-protein] synthase activity"/>
    <property type="evidence" value="ECO:0007669"/>
    <property type="project" value="UniProtKB-EC"/>
</dbReference>
<accession>A0A0J9XI91</accession>
<keyword evidence="6" id="KW-1185">Reference proteome</keyword>
<dbReference type="GO" id="GO:0000287">
    <property type="term" value="F:magnesium ion binding"/>
    <property type="evidence" value="ECO:0007669"/>
    <property type="project" value="InterPro"/>
</dbReference>
<evidence type="ECO:0000259" key="3">
    <source>
        <dbReference type="Pfam" id="PF01648"/>
    </source>
</evidence>